<evidence type="ECO:0000256" key="1">
    <source>
        <dbReference type="ARBA" id="ARBA00004651"/>
    </source>
</evidence>
<dbReference type="Pfam" id="PF03916">
    <property type="entry name" value="NrfD"/>
    <property type="match status" value="1"/>
</dbReference>
<evidence type="ECO:0000256" key="7">
    <source>
        <dbReference type="SAM" id="Phobius"/>
    </source>
</evidence>
<name>A0ABU3NSN5_9FIRM</name>
<feature type="transmembrane region" description="Helical" evidence="7">
    <location>
        <begin position="83"/>
        <end position="105"/>
    </location>
</feature>
<evidence type="ECO:0000256" key="6">
    <source>
        <dbReference type="ARBA" id="ARBA00023136"/>
    </source>
</evidence>
<dbReference type="PANTHER" id="PTHR34856:SF2">
    <property type="entry name" value="PROTEIN NRFD"/>
    <property type="match status" value="1"/>
</dbReference>
<dbReference type="PANTHER" id="PTHR34856">
    <property type="entry name" value="PROTEIN NRFD"/>
    <property type="match status" value="1"/>
</dbReference>
<feature type="transmembrane region" description="Helical" evidence="7">
    <location>
        <begin position="12"/>
        <end position="36"/>
    </location>
</feature>
<keyword evidence="3" id="KW-1003">Cell membrane</keyword>
<sequence length="316" mass="34137">MSQKHEGWGWMLAVDFFFAGMGGAMLVIAGIVDLFVGEGRTSALASFLGAAFMALGSGLLIFELGRPFQSWRVFMNPRAILTVGAWVMSLAICAGLVYTTFSFAVFPWSDWVLVRKLVAVVIVVSGLIVATYPGVLLGRLKGRPLWVGPGMTSLFLTSSLVTAFAAHILCGMIVAPATIGDVLARFPAITAVLLAVQLLLWVSYMWVKISGATEAEAVAARRLLCGEYSSAFKYGLMLVGTVLPLLLVLVSSPLYQAAGAILVLVGGFILRMLVIYAGGADRTWLPGEVKYRSRLPHGDEAFMKAWNEKEFWTTNK</sequence>
<evidence type="ECO:0000256" key="5">
    <source>
        <dbReference type="ARBA" id="ARBA00022989"/>
    </source>
</evidence>
<feature type="transmembrane region" description="Helical" evidence="7">
    <location>
        <begin position="231"/>
        <end position="251"/>
    </location>
</feature>
<proteinExistence type="inferred from homology"/>
<dbReference type="Proteomes" id="UP001254848">
    <property type="component" value="Unassembled WGS sequence"/>
</dbReference>
<feature type="transmembrane region" description="Helical" evidence="7">
    <location>
        <begin position="42"/>
        <end position="62"/>
    </location>
</feature>
<keyword evidence="4 7" id="KW-0812">Transmembrane</keyword>
<keyword evidence="5 7" id="KW-1133">Transmembrane helix</keyword>
<accession>A0ABU3NSN5</accession>
<evidence type="ECO:0000256" key="2">
    <source>
        <dbReference type="ARBA" id="ARBA00008929"/>
    </source>
</evidence>
<comment type="subcellular location">
    <subcellularLocation>
        <location evidence="1">Cell membrane</location>
        <topology evidence="1">Multi-pass membrane protein</topology>
    </subcellularLocation>
</comment>
<protein>
    <submittedName>
        <fullName evidence="8">Polysulfide reductase NrfD</fullName>
    </submittedName>
</protein>
<feature type="transmembrane region" description="Helical" evidence="7">
    <location>
        <begin position="186"/>
        <end position="207"/>
    </location>
</feature>
<comment type="similarity">
    <text evidence="2">Belongs to the NrfD family.</text>
</comment>
<evidence type="ECO:0000313" key="8">
    <source>
        <dbReference type="EMBL" id="MDT8899833.1"/>
    </source>
</evidence>
<feature type="transmembrane region" description="Helical" evidence="7">
    <location>
        <begin position="257"/>
        <end position="277"/>
    </location>
</feature>
<feature type="transmembrane region" description="Helical" evidence="7">
    <location>
        <begin position="117"/>
        <end position="140"/>
    </location>
</feature>
<dbReference type="InterPro" id="IPR005614">
    <property type="entry name" value="NrfD-like"/>
</dbReference>
<organism evidence="8 9">
    <name type="scientific">Anaeroselena agilis</name>
    <dbReference type="NCBI Taxonomy" id="3063788"/>
    <lineage>
        <taxon>Bacteria</taxon>
        <taxon>Bacillati</taxon>
        <taxon>Bacillota</taxon>
        <taxon>Negativicutes</taxon>
        <taxon>Acetonemataceae</taxon>
        <taxon>Anaeroselena</taxon>
    </lineage>
</organism>
<evidence type="ECO:0000256" key="4">
    <source>
        <dbReference type="ARBA" id="ARBA00022692"/>
    </source>
</evidence>
<reference evidence="8 9" key="1">
    <citation type="submission" date="2023-07" db="EMBL/GenBank/DDBJ databases">
        <title>The novel representative of Negativicutes class, Anaeroselena agilis gen. nov. sp. nov.</title>
        <authorList>
            <person name="Prokofeva M.I."/>
            <person name="Elcheninov A.G."/>
            <person name="Klyukina A."/>
            <person name="Kublanov I.V."/>
            <person name="Frolov E.N."/>
            <person name="Podosokorskaya O.A."/>
        </authorList>
    </citation>
    <scope>NUCLEOTIDE SEQUENCE [LARGE SCALE GENOMIC DNA]</scope>
    <source>
        <strain evidence="8 9">4137-cl</strain>
    </source>
</reference>
<dbReference type="InterPro" id="IPR052049">
    <property type="entry name" value="Electron_transfer_protein"/>
</dbReference>
<feature type="transmembrane region" description="Helical" evidence="7">
    <location>
        <begin position="152"/>
        <end position="174"/>
    </location>
</feature>
<dbReference type="EMBL" id="JAUOZS010000001">
    <property type="protein sequence ID" value="MDT8899833.1"/>
    <property type="molecule type" value="Genomic_DNA"/>
</dbReference>
<evidence type="ECO:0000313" key="9">
    <source>
        <dbReference type="Proteomes" id="UP001254848"/>
    </source>
</evidence>
<keyword evidence="9" id="KW-1185">Reference proteome</keyword>
<dbReference type="RefSeq" id="WP_413778400.1">
    <property type="nucleotide sequence ID" value="NZ_JAUOZS010000001.1"/>
</dbReference>
<gene>
    <name evidence="8" type="primary">nrfD</name>
    <name evidence="8" type="ORF">Q4T40_01035</name>
</gene>
<dbReference type="Gene3D" id="1.20.1630.10">
    <property type="entry name" value="Formate dehydrogenase/DMSO reductase domain"/>
    <property type="match status" value="1"/>
</dbReference>
<keyword evidence="6 7" id="KW-0472">Membrane</keyword>
<comment type="caution">
    <text evidence="8">The sequence shown here is derived from an EMBL/GenBank/DDBJ whole genome shotgun (WGS) entry which is preliminary data.</text>
</comment>
<evidence type="ECO:0000256" key="3">
    <source>
        <dbReference type="ARBA" id="ARBA00022475"/>
    </source>
</evidence>